<feature type="transmembrane region" description="Helical" evidence="7">
    <location>
        <begin position="200"/>
        <end position="217"/>
    </location>
</feature>
<dbReference type="InterPro" id="IPR003593">
    <property type="entry name" value="AAA+_ATPase"/>
</dbReference>
<evidence type="ECO:0000256" key="7">
    <source>
        <dbReference type="SAM" id="Phobius"/>
    </source>
</evidence>
<evidence type="ECO:0000259" key="9">
    <source>
        <dbReference type="PROSITE" id="PS50929"/>
    </source>
</evidence>
<dbReference type="Gene3D" id="3.40.50.300">
    <property type="entry name" value="P-loop containing nucleotide triphosphate hydrolases"/>
    <property type="match status" value="1"/>
</dbReference>
<feature type="transmembrane region" description="Helical" evidence="7">
    <location>
        <begin position="273"/>
        <end position="297"/>
    </location>
</feature>
<dbReference type="CDD" id="cd18566">
    <property type="entry name" value="ABC_6TM_PrtD_LapB_HlyB_like"/>
    <property type="match status" value="1"/>
</dbReference>
<evidence type="ECO:0000256" key="6">
    <source>
        <dbReference type="ARBA" id="ARBA00023136"/>
    </source>
</evidence>
<evidence type="ECO:0000259" key="8">
    <source>
        <dbReference type="PROSITE" id="PS50893"/>
    </source>
</evidence>
<dbReference type="InterPro" id="IPR027417">
    <property type="entry name" value="P-loop_NTPase"/>
</dbReference>
<keyword evidence="11" id="KW-1185">Reference proteome</keyword>
<dbReference type="PROSITE" id="PS50893">
    <property type="entry name" value="ABC_TRANSPORTER_2"/>
    <property type="match status" value="1"/>
</dbReference>
<evidence type="ECO:0000256" key="1">
    <source>
        <dbReference type="ARBA" id="ARBA00004651"/>
    </source>
</evidence>
<dbReference type="RefSeq" id="WP_251935949.1">
    <property type="nucleotide sequence ID" value="NZ_CP098747.1"/>
</dbReference>
<comment type="subcellular location">
    <subcellularLocation>
        <location evidence="1">Cell membrane</location>
        <topology evidence="1">Multi-pass membrane protein</topology>
    </subcellularLocation>
</comment>
<protein>
    <submittedName>
        <fullName evidence="10">Peptidase domain-containing ABC transporter</fullName>
    </submittedName>
</protein>
<feature type="domain" description="ABC transmembrane type-1" evidence="9">
    <location>
        <begin position="166"/>
        <end position="445"/>
    </location>
</feature>
<dbReference type="SUPFAM" id="SSF52540">
    <property type="entry name" value="P-loop containing nucleoside triphosphate hydrolases"/>
    <property type="match status" value="1"/>
</dbReference>
<name>A0ABY4W836_9PROT</name>
<dbReference type="PROSITE" id="PS50929">
    <property type="entry name" value="ABC_TM1F"/>
    <property type="match status" value="1"/>
</dbReference>
<proteinExistence type="predicted"/>
<dbReference type="InterPro" id="IPR011527">
    <property type="entry name" value="ABC1_TM_dom"/>
</dbReference>
<keyword evidence="4" id="KW-0067">ATP-binding</keyword>
<accession>A0ABY4W836</accession>
<dbReference type="Pfam" id="PF00005">
    <property type="entry name" value="ABC_tran"/>
    <property type="match status" value="1"/>
</dbReference>
<dbReference type="Pfam" id="PF00664">
    <property type="entry name" value="ABC_membrane"/>
    <property type="match status" value="1"/>
</dbReference>
<keyword evidence="5 7" id="KW-1133">Transmembrane helix</keyword>
<keyword evidence="6 7" id="KW-0472">Membrane</keyword>
<evidence type="ECO:0000313" key="10">
    <source>
        <dbReference type="EMBL" id="USG62288.1"/>
    </source>
</evidence>
<dbReference type="InterPro" id="IPR036640">
    <property type="entry name" value="ABC1_TM_sf"/>
</dbReference>
<dbReference type="PANTHER" id="PTHR24221:SF248">
    <property type="entry name" value="ABC TRANSPORTER TRANSMEMBRANE REGION"/>
    <property type="match status" value="1"/>
</dbReference>
<feature type="domain" description="ABC transporter" evidence="8">
    <location>
        <begin position="478"/>
        <end position="708"/>
    </location>
</feature>
<dbReference type="InterPro" id="IPR039421">
    <property type="entry name" value="Type_1_exporter"/>
</dbReference>
<dbReference type="PANTHER" id="PTHR24221">
    <property type="entry name" value="ATP-BINDING CASSETTE SUB-FAMILY B"/>
    <property type="match status" value="1"/>
</dbReference>
<evidence type="ECO:0000256" key="2">
    <source>
        <dbReference type="ARBA" id="ARBA00022692"/>
    </source>
</evidence>
<keyword evidence="2 7" id="KW-0812">Transmembrane</keyword>
<organism evidence="10 11">
    <name type="scientific">Sneathiella marina</name>
    <dbReference type="NCBI Taxonomy" id="2950108"/>
    <lineage>
        <taxon>Bacteria</taxon>
        <taxon>Pseudomonadati</taxon>
        <taxon>Pseudomonadota</taxon>
        <taxon>Alphaproteobacteria</taxon>
        <taxon>Sneathiellales</taxon>
        <taxon>Sneathiellaceae</taxon>
        <taxon>Sneathiella</taxon>
    </lineage>
</organism>
<reference evidence="10" key="1">
    <citation type="submission" date="2022-06" db="EMBL/GenBank/DDBJ databases">
        <title>Sneathiella actinostolidae sp. nov., isolated from a sea anemonein the Western Pacific Ocean.</title>
        <authorList>
            <person name="Wei M.J."/>
        </authorList>
    </citation>
    <scope>NUCLEOTIDE SEQUENCE</scope>
    <source>
        <strain evidence="10">PHK-P5</strain>
    </source>
</reference>
<feature type="transmembrane region" description="Helical" evidence="7">
    <location>
        <begin position="381"/>
        <end position="406"/>
    </location>
</feature>
<evidence type="ECO:0000256" key="3">
    <source>
        <dbReference type="ARBA" id="ARBA00022741"/>
    </source>
</evidence>
<evidence type="ECO:0000256" key="5">
    <source>
        <dbReference type="ARBA" id="ARBA00022989"/>
    </source>
</evidence>
<dbReference type="SMART" id="SM00382">
    <property type="entry name" value="AAA"/>
    <property type="match status" value="1"/>
</dbReference>
<sequence>MTFLSPARSTPGGVNWGRETQYAACISPLLDALGWRGDAAQVIEAMPHFSSTMDLMDFRSSLANLNFESKPTKTTLSSLDHRLLPCLFDRKDGSVLVLFSADEKGLQVFDAATQEYIEIPFEEAEGVQGTALFFRPIDREKIGQWSTGKDWFQSVLARFMPLIRRILMMTFLLNLLALATPLFIMAVYDLVIGSGSFDTLNYLLVGVGLALLCDIGLRFMRGTMLAYIGARLDYIIGSAVLQKILSLPTAQTERTSLGSKMARFREFDMIREFFIGPMAIAFLELPFVFIFLIAIGALGGSLVLVPITMLVIYGLVGFVLFPAIQQRITQNIASTASKSSFITESLNSMRVIKQMGAEEIWLDRYRDISSVNARSNLRNGLVAASAQTFAHVLMVTSGVATLALGISQVFDGSMSVGALVATMALVWRLLAPTQTLFLAFTKLQQVGISVKRLNQLFTMPSEHNPYTSAELKEFDGAISFSRVSFRYSADQDPAVMGIDLKINPGEVVAFAGGNSSGKSTLAKLLLGMYQPQVGGITIDGIDIRQIDPLDLRKSIGYMPQNCELFHGTIRQNLLLANSAATEEQVVEACEWANLANDINELPDQYETRIGDQILRQLPAGFQQRLIMARAFLNNAKIMIFDEPGNMLDDEGDQAFLDAIERMRGKATIIIITHRPSHMRAADKVVLLKKGMVRAVEPASTIIPKIIEGV</sequence>
<gene>
    <name evidence="10" type="ORF">NBZ79_04760</name>
</gene>
<keyword evidence="3" id="KW-0547">Nucleotide-binding</keyword>
<feature type="transmembrane region" description="Helical" evidence="7">
    <location>
        <begin position="303"/>
        <end position="324"/>
    </location>
</feature>
<dbReference type="Proteomes" id="UP001056291">
    <property type="component" value="Chromosome"/>
</dbReference>
<dbReference type="InterPro" id="IPR003439">
    <property type="entry name" value="ABC_transporter-like_ATP-bd"/>
</dbReference>
<evidence type="ECO:0000256" key="4">
    <source>
        <dbReference type="ARBA" id="ARBA00022840"/>
    </source>
</evidence>
<dbReference type="SUPFAM" id="SSF90123">
    <property type="entry name" value="ABC transporter transmembrane region"/>
    <property type="match status" value="1"/>
</dbReference>
<dbReference type="Gene3D" id="3.90.70.10">
    <property type="entry name" value="Cysteine proteinases"/>
    <property type="match status" value="1"/>
</dbReference>
<dbReference type="Gene3D" id="1.20.1560.10">
    <property type="entry name" value="ABC transporter type 1, transmembrane domain"/>
    <property type="match status" value="1"/>
</dbReference>
<feature type="transmembrane region" description="Helical" evidence="7">
    <location>
        <begin position="166"/>
        <end position="188"/>
    </location>
</feature>
<evidence type="ECO:0000313" key="11">
    <source>
        <dbReference type="Proteomes" id="UP001056291"/>
    </source>
</evidence>
<dbReference type="EMBL" id="CP098747">
    <property type="protein sequence ID" value="USG62288.1"/>
    <property type="molecule type" value="Genomic_DNA"/>
</dbReference>